<evidence type="ECO:0000256" key="1">
    <source>
        <dbReference type="SAM" id="MobiDB-lite"/>
    </source>
</evidence>
<accession>A0A2U9CZ51</accession>
<protein>
    <submittedName>
        <fullName evidence="2">Putative allantoinase-like</fullName>
    </submittedName>
</protein>
<reference evidence="2 3" key="1">
    <citation type="submission" date="2017-12" db="EMBL/GenBank/DDBJ databases">
        <title>Integrating genomic resources of turbot (Scophthalmus maximus) in depth evaluation of genetic and physical mapping variation across individuals.</title>
        <authorList>
            <person name="Martinez P."/>
        </authorList>
    </citation>
    <scope>NUCLEOTIDE SEQUENCE [LARGE SCALE GENOMIC DNA]</scope>
</reference>
<dbReference type="AlphaFoldDB" id="A0A2U9CZ51"/>
<feature type="compositionally biased region" description="Basic and acidic residues" evidence="1">
    <location>
        <begin position="181"/>
        <end position="191"/>
    </location>
</feature>
<evidence type="ECO:0000313" key="3">
    <source>
        <dbReference type="Proteomes" id="UP000246464"/>
    </source>
</evidence>
<dbReference type="EMBL" id="CP026264">
    <property type="protein sequence ID" value="AWP21925.1"/>
    <property type="molecule type" value="Genomic_DNA"/>
</dbReference>
<feature type="region of interest" description="Disordered" evidence="1">
    <location>
        <begin position="160"/>
        <end position="193"/>
    </location>
</feature>
<keyword evidence="3" id="KW-1185">Reference proteome</keyword>
<organism evidence="2 3">
    <name type="scientific">Scophthalmus maximus</name>
    <name type="common">Turbot</name>
    <name type="synonym">Psetta maxima</name>
    <dbReference type="NCBI Taxonomy" id="52904"/>
    <lineage>
        <taxon>Eukaryota</taxon>
        <taxon>Metazoa</taxon>
        <taxon>Chordata</taxon>
        <taxon>Craniata</taxon>
        <taxon>Vertebrata</taxon>
        <taxon>Euteleostomi</taxon>
        <taxon>Actinopterygii</taxon>
        <taxon>Neopterygii</taxon>
        <taxon>Teleostei</taxon>
        <taxon>Neoteleostei</taxon>
        <taxon>Acanthomorphata</taxon>
        <taxon>Carangaria</taxon>
        <taxon>Pleuronectiformes</taxon>
        <taxon>Pleuronectoidei</taxon>
        <taxon>Scophthalmidae</taxon>
        <taxon>Scophthalmus</taxon>
    </lineage>
</organism>
<dbReference type="Proteomes" id="UP000246464">
    <property type="component" value="Chromosome 22"/>
</dbReference>
<sequence>MVSILDTEQHVAHTIPAFTCDDSELLRKANKDISDLKEDIRRFSDELQTKDSLLSIFSTRLPVLTSFEVAEHSKKQPNSTLQDTFTWDPSACHRPSCSTPNHGSSRTEVVTRGHRTGSDGSVSTPCVSLSNRYTALADSNPVHPANPTAPPPLIDQYPSAVSTGPAAPSQPAAEGAGAMRVARDPTREPIHRPSSRTLISSARRRILKEAVLQRSLYSLPHVRHYLPYTPPLPRSLLLLRPPW</sequence>
<feature type="compositionally biased region" description="Polar residues" evidence="1">
    <location>
        <begin position="96"/>
        <end position="108"/>
    </location>
</feature>
<name>A0A2U9CZ51_SCOMX</name>
<proteinExistence type="predicted"/>
<evidence type="ECO:0000313" key="2">
    <source>
        <dbReference type="EMBL" id="AWP21925.1"/>
    </source>
</evidence>
<gene>
    <name evidence="2" type="ORF">SMAX5B_018891</name>
</gene>
<feature type="region of interest" description="Disordered" evidence="1">
    <location>
        <begin position="92"/>
        <end position="125"/>
    </location>
</feature>